<feature type="domain" description="HTH lysR-type" evidence="5">
    <location>
        <begin position="10"/>
        <end position="67"/>
    </location>
</feature>
<dbReference type="OrthoDB" id="9786526at2"/>
<dbReference type="InterPro" id="IPR000847">
    <property type="entry name" value="LysR_HTH_N"/>
</dbReference>
<accession>A0A0B4XNQ1</accession>
<proteinExistence type="inferred from homology"/>
<dbReference type="Proteomes" id="UP000006764">
    <property type="component" value="Chromosome"/>
</dbReference>
<evidence type="ECO:0000259" key="5">
    <source>
        <dbReference type="PROSITE" id="PS50931"/>
    </source>
</evidence>
<evidence type="ECO:0000256" key="3">
    <source>
        <dbReference type="ARBA" id="ARBA00023125"/>
    </source>
</evidence>
<keyword evidence="2" id="KW-0805">Transcription regulation</keyword>
<dbReference type="FunFam" id="1.10.10.10:FF:000001">
    <property type="entry name" value="LysR family transcriptional regulator"/>
    <property type="match status" value="1"/>
</dbReference>
<dbReference type="SUPFAM" id="SSF53850">
    <property type="entry name" value="Periplasmic binding protein-like II"/>
    <property type="match status" value="1"/>
</dbReference>
<keyword evidence="4" id="KW-0804">Transcription</keyword>
<dbReference type="EMBL" id="CP004387">
    <property type="protein sequence ID" value="AJD48741.1"/>
    <property type="molecule type" value="Genomic_DNA"/>
</dbReference>
<dbReference type="InterPro" id="IPR036390">
    <property type="entry name" value="WH_DNA-bd_sf"/>
</dbReference>
<evidence type="ECO:0000256" key="1">
    <source>
        <dbReference type="ARBA" id="ARBA00009437"/>
    </source>
</evidence>
<dbReference type="PANTHER" id="PTHR30537">
    <property type="entry name" value="HTH-TYPE TRANSCRIPTIONAL REGULATOR"/>
    <property type="match status" value="1"/>
</dbReference>
<keyword evidence="7" id="KW-1185">Reference proteome</keyword>
<dbReference type="PRINTS" id="PR00039">
    <property type="entry name" value="HTHLYSR"/>
</dbReference>
<dbReference type="GO" id="GO:0006351">
    <property type="term" value="P:DNA-templated transcription"/>
    <property type="evidence" value="ECO:0007669"/>
    <property type="project" value="TreeGrafter"/>
</dbReference>
<dbReference type="Gene3D" id="1.10.10.10">
    <property type="entry name" value="Winged helix-like DNA-binding domain superfamily/Winged helix DNA-binding domain"/>
    <property type="match status" value="1"/>
</dbReference>
<dbReference type="Pfam" id="PF03466">
    <property type="entry name" value="LysR_substrate"/>
    <property type="match status" value="1"/>
</dbReference>
<dbReference type="GO" id="GO:0043565">
    <property type="term" value="F:sequence-specific DNA binding"/>
    <property type="evidence" value="ECO:0007669"/>
    <property type="project" value="TreeGrafter"/>
</dbReference>
<evidence type="ECO:0000313" key="7">
    <source>
        <dbReference type="Proteomes" id="UP000006764"/>
    </source>
</evidence>
<protein>
    <submittedName>
        <fullName evidence="6">LysR family transcriptional regulator</fullName>
    </submittedName>
</protein>
<keyword evidence="3" id="KW-0238">DNA-binding</keyword>
<gene>
    <name evidence="6" type="ORF">S7S_11645</name>
</gene>
<comment type="similarity">
    <text evidence="1">Belongs to the LysR transcriptional regulatory family.</text>
</comment>
<dbReference type="Pfam" id="PF00126">
    <property type="entry name" value="HTH_1"/>
    <property type="match status" value="1"/>
</dbReference>
<organism evidence="6 7">
    <name type="scientific">Isoalcanivorax pacificus W11-5</name>
    <dbReference type="NCBI Taxonomy" id="391936"/>
    <lineage>
        <taxon>Bacteria</taxon>
        <taxon>Pseudomonadati</taxon>
        <taxon>Pseudomonadota</taxon>
        <taxon>Gammaproteobacteria</taxon>
        <taxon>Oceanospirillales</taxon>
        <taxon>Alcanivoracaceae</taxon>
        <taxon>Isoalcanivorax</taxon>
    </lineage>
</organism>
<dbReference type="InterPro" id="IPR036388">
    <property type="entry name" value="WH-like_DNA-bd_sf"/>
</dbReference>
<dbReference type="SUPFAM" id="SSF46785">
    <property type="entry name" value="Winged helix' DNA-binding domain"/>
    <property type="match status" value="1"/>
</dbReference>
<dbReference type="RefSeq" id="WP_008736947.1">
    <property type="nucleotide sequence ID" value="NZ_CP004387.1"/>
</dbReference>
<dbReference type="HOGENOM" id="CLU_039613_16_2_6"/>
<dbReference type="CDD" id="cd08422">
    <property type="entry name" value="PBP2_CrgA_like"/>
    <property type="match status" value="1"/>
</dbReference>
<evidence type="ECO:0000256" key="2">
    <source>
        <dbReference type="ARBA" id="ARBA00023015"/>
    </source>
</evidence>
<dbReference type="GO" id="GO:0003700">
    <property type="term" value="F:DNA-binding transcription factor activity"/>
    <property type="evidence" value="ECO:0007669"/>
    <property type="project" value="InterPro"/>
</dbReference>
<dbReference type="AlphaFoldDB" id="A0A0B4XNQ1"/>
<dbReference type="InterPro" id="IPR005119">
    <property type="entry name" value="LysR_subst-bd"/>
</dbReference>
<dbReference type="PANTHER" id="PTHR30537:SF30">
    <property type="entry name" value="TRANSCRIPTIONAL REGULATOR-RELATED"/>
    <property type="match status" value="1"/>
</dbReference>
<evidence type="ECO:0000313" key="6">
    <source>
        <dbReference type="EMBL" id="AJD48741.1"/>
    </source>
</evidence>
<name>A0A0B4XNQ1_9GAMM</name>
<evidence type="ECO:0000256" key="4">
    <source>
        <dbReference type="ARBA" id="ARBA00023163"/>
    </source>
</evidence>
<dbReference type="PROSITE" id="PS50931">
    <property type="entry name" value="HTH_LYSR"/>
    <property type="match status" value="1"/>
</dbReference>
<dbReference type="STRING" id="391936.S7S_11645"/>
<sequence length="309" mass="33737">MNQDLFGGSDRLALMQTFVRIVEAGSLSAAADQLGTTQPTVSRRLQALERALGLRLLQRSTHEMTLTADGERCLGHARALLATWAGLEEDMQEAQVTPQGTLRVLVPHAFGQDQLVGPLVALLQRYPGLSVEWLLQDRWPDFASENLDCAVHVGQVSDPGVVARHVAEVPRIVVAAPGVAAQLPASAEVEALRTLPWLALRTYYRDEVVLTGRDGAHCRFAVRPRMSTDSLHALRNAALAGLGAAIMSAWLVRDDLATGRLVQLMPAWQAPSLPVYLVYPQARFYPARLRLFLQAMRAAMPDVAGMLAR</sequence>
<dbReference type="InterPro" id="IPR058163">
    <property type="entry name" value="LysR-type_TF_proteobact-type"/>
</dbReference>
<dbReference type="Gene3D" id="3.40.190.290">
    <property type="match status" value="1"/>
</dbReference>
<reference evidence="6 7" key="1">
    <citation type="journal article" date="2012" name="J. Bacteriol.">
        <title>Genome sequence of an alkane-degrading bacterium, Alcanivorax pacificus type strain W11-5, isolated from deep sea sediment.</title>
        <authorList>
            <person name="Lai Q."/>
            <person name="Shao Z."/>
        </authorList>
    </citation>
    <scope>NUCLEOTIDE SEQUENCE [LARGE SCALE GENOMIC DNA]</scope>
    <source>
        <strain evidence="6 7">W11-5</strain>
    </source>
</reference>
<dbReference type="KEGG" id="apac:S7S_11645"/>